<feature type="region of interest" description="Disordered" evidence="1">
    <location>
        <begin position="1"/>
        <end position="32"/>
    </location>
</feature>
<dbReference type="AlphaFoldDB" id="A0A379MMA3"/>
<evidence type="ECO:0000313" key="3">
    <source>
        <dbReference type="Proteomes" id="UP000254291"/>
    </source>
</evidence>
<reference evidence="2 3" key="1">
    <citation type="submission" date="2018-06" db="EMBL/GenBank/DDBJ databases">
        <authorList>
            <consortium name="Pathogen Informatics"/>
            <person name="Doyle S."/>
        </authorList>
    </citation>
    <scope>NUCLEOTIDE SEQUENCE [LARGE SCALE GENOMIC DNA]</scope>
    <source>
        <strain evidence="2 3">NCTC10742</strain>
    </source>
</reference>
<protein>
    <submittedName>
        <fullName evidence="2">Uncharacterized protein</fullName>
    </submittedName>
</protein>
<sequence length="172" mass="17632">MQSGFGPGGDAATPAHPSTVDPAQPGLAFDEVDGGVARDADVLELSKHNVDRRCAPALERRVQRRGDRGQPVSLCAFQPPLDTGVRASDVQQQLPGGGAQIEAEIVEGTLGGVLAGQGSKPAAQPLGVVENRDVGGVGEQIAQPAIRAGLVTVNVDRGHPELFGGRAHREGA</sequence>
<organism evidence="2 3">
    <name type="scientific">Mycolicibacterium gilvum</name>
    <dbReference type="NCBI Taxonomy" id="1804"/>
    <lineage>
        <taxon>Bacteria</taxon>
        <taxon>Bacillati</taxon>
        <taxon>Actinomycetota</taxon>
        <taxon>Actinomycetes</taxon>
        <taxon>Mycobacteriales</taxon>
        <taxon>Mycobacteriaceae</taxon>
        <taxon>Mycolicibacterium</taxon>
    </lineage>
</organism>
<dbReference type="Proteomes" id="UP000254291">
    <property type="component" value="Unassembled WGS sequence"/>
</dbReference>
<gene>
    <name evidence="2" type="ORF">NCTC10742_06115</name>
</gene>
<accession>A0A379MMA3</accession>
<proteinExistence type="predicted"/>
<dbReference type="EMBL" id="UGQM01000008">
    <property type="protein sequence ID" value="SUE32751.1"/>
    <property type="molecule type" value="Genomic_DNA"/>
</dbReference>
<name>A0A379MMA3_9MYCO</name>
<evidence type="ECO:0000256" key="1">
    <source>
        <dbReference type="SAM" id="MobiDB-lite"/>
    </source>
</evidence>
<evidence type="ECO:0000313" key="2">
    <source>
        <dbReference type="EMBL" id="SUE32751.1"/>
    </source>
</evidence>